<dbReference type="Pfam" id="PF01548">
    <property type="entry name" value="DEDD_Tnp_IS110"/>
    <property type="match status" value="1"/>
</dbReference>
<dbReference type="InterPro" id="IPR047650">
    <property type="entry name" value="Transpos_IS110"/>
</dbReference>
<sequence>MSDNIVVGIDIAKHKFDVAVWAGENHYKMKHFPNDLKGFDAFINWLKPASNYHFCMEATGIYGDPLALYLSDKGLLISVVNPVQIHAFGKAELLRNKTDKIDAKLIACYCASQHPPAWQPAPLCERQLLALVRHRNKLNEMLLTEENRLSVADEVVCDSHAKIITLLKQELKDTELKIKKHIDDSLSLKKNKGLLESIPGIGERLSATLLAYIGDGSRFHHSGQVVAYAGLNPKLHESGQLKGRAHLSKQRSAELRKALYMPALAAISCNKVVKKQWEQLTARHKGGKVGVCAVMRKLLRLAYGVMKSGTLFNAEIPLAV</sequence>
<evidence type="ECO:0000313" key="3">
    <source>
        <dbReference type="EMBL" id="CDH23266.1"/>
    </source>
</evidence>
<gene>
    <name evidence="3" type="ORF">XBKB1_1650002</name>
</gene>
<feature type="domain" description="Transposase IS110-like N-terminal" evidence="1">
    <location>
        <begin position="7"/>
        <end position="150"/>
    </location>
</feature>
<organism evidence="3">
    <name type="scientific">Xenorhabdus bovienii str. kraussei Becker Underwood</name>
    <dbReference type="NCBI Taxonomy" id="1398204"/>
    <lineage>
        <taxon>Bacteria</taxon>
        <taxon>Pseudomonadati</taxon>
        <taxon>Pseudomonadota</taxon>
        <taxon>Gammaproteobacteria</taxon>
        <taxon>Enterobacterales</taxon>
        <taxon>Morganellaceae</taxon>
        <taxon>Xenorhabdus</taxon>
    </lineage>
</organism>
<dbReference type="GO" id="GO:0004803">
    <property type="term" value="F:transposase activity"/>
    <property type="evidence" value="ECO:0007669"/>
    <property type="project" value="InterPro"/>
</dbReference>
<evidence type="ECO:0000259" key="2">
    <source>
        <dbReference type="Pfam" id="PF02371"/>
    </source>
</evidence>
<dbReference type="InterPro" id="IPR002525">
    <property type="entry name" value="Transp_IS110-like_N"/>
</dbReference>
<reference evidence="3" key="1">
    <citation type="submission" date="2013-07" db="EMBL/GenBank/DDBJ databases">
        <title>Sub-species coevolution in mutualistic symbiosis.</title>
        <authorList>
            <person name="Murfin K."/>
            <person name="Klassen J."/>
            <person name="Lee M."/>
            <person name="Forst S."/>
            <person name="Stock P."/>
            <person name="Goodrich-Blair H."/>
        </authorList>
    </citation>
    <scope>NUCLEOTIDE SEQUENCE [LARGE SCALE GENOMIC DNA]</scope>
    <source>
        <strain evidence="3">Kraussei Becker Underwood</strain>
    </source>
</reference>
<evidence type="ECO:0000259" key="1">
    <source>
        <dbReference type="Pfam" id="PF01548"/>
    </source>
</evidence>
<dbReference type="PANTHER" id="PTHR33055:SF3">
    <property type="entry name" value="PUTATIVE TRANSPOSASE FOR IS117-RELATED"/>
    <property type="match status" value="1"/>
</dbReference>
<dbReference type="GO" id="GO:0003677">
    <property type="term" value="F:DNA binding"/>
    <property type="evidence" value="ECO:0007669"/>
    <property type="project" value="InterPro"/>
</dbReference>
<protein>
    <submittedName>
        <fullName evidence="3">Transposase</fullName>
    </submittedName>
</protein>
<dbReference type="InterPro" id="IPR003346">
    <property type="entry name" value="Transposase_20"/>
</dbReference>
<dbReference type="RefSeq" id="WP_038195469.1">
    <property type="nucleotide sequence ID" value="NZ_CAWLXS010000161.1"/>
</dbReference>
<comment type="caution">
    <text evidence="3">The sequence shown here is derived from an EMBL/GenBank/DDBJ whole genome shotgun (WGS) entry which is preliminary data.</text>
</comment>
<feature type="domain" description="Transposase IS116/IS110/IS902 C-terminal" evidence="2">
    <location>
        <begin position="194"/>
        <end position="277"/>
    </location>
</feature>
<proteinExistence type="predicted"/>
<dbReference type="GO" id="GO:0006313">
    <property type="term" value="P:DNA transposition"/>
    <property type="evidence" value="ECO:0007669"/>
    <property type="project" value="InterPro"/>
</dbReference>
<dbReference type="PANTHER" id="PTHR33055">
    <property type="entry name" value="TRANSPOSASE FOR INSERTION SEQUENCE ELEMENT IS1111A"/>
    <property type="match status" value="1"/>
</dbReference>
<dbReference type="Pfam" id="PF02371">
    <property type="entry name" value="Transposase_20"/>
    <property type="match status" value="1"/>
</dbReference>
<dbReference type="AlphaFoldDB" id="A0A077PRB1"/>
<dbReference type="HOGENOM" id="CLU_036902_5_0_6"/>
<dbReference type="NCBIfam" id="NF033542">
    <property type="entry name" value="transpos_IS110"/>
    <property type="match status" value="1"/>
</dbReference>
<name>A0A077PRB1_XENBV</name>
<dbReference type="Proteomes" id="UP000028493">
    <property type="component" value="Unassembled WGS sequence"/>
</dbReference>
<dbReference type="EMBL" id="CBSZ010000074">
    <property type="protein sequence ID" value="CDH23266.1"/>
    <property type="molecule type" value="Genomic_DNA"/>
</dbReference>
<accession>A0A077PRB1</accession>